<dbReference type="SMART" id="SM00256">
    <property type="entry name" value="FBOX"/>
    <property type="match status" value="1"/>
</dbReference>
<evidence type="ECO:0000259" key="1">
    <source>
        <dbReference type="PROSITE" id="PS50181"/>
    </source>
</evidence>
<dbReference type="SUPFAM" id="SSF50965">
    <property type="entry name" value="Galactose oxidase, central domain"/>
    <property type="match status" value="1"/>
</dbReference>
<dbReference type="Proteomes" id="UP000077755">
    <property type="component" value="Chromosome 3"/>
</dbReference>
<dbReference type="AlphaFoldDB" id="A0A165ZV30"/>
<reference evidence="2" key="1">
    <citation type="journal article" date="2016" name="Nat. Genet.">
        <title>A high-quality carrot genome assembly provides new insights into carotenoid accumulation and asterid genome evolution.</title>
        <authorList>
            <person name="Iorizzo M."/>
            <person name="Ellison S."/>
            <person name="Senalik D."/>
            <person name="Zeng P."/>
            <person name="Satapoomin P."/>
            <person name="Huang J."/>
            <person name="Bowman M."/>
            <person name="Iovene M."/>
            <person name="Sanseverino W."/>
            <person name="Cavagnaro P."/>
            <person name="Yildiz M."/>
            <person name="Macko-Podgorni A."/>
            <person name="Moranska E."/>
            <person name="Grzebelus E."/>
            <person name="Grzebelus D."/>
            <person name="Ashrafi H."/>
            <person name="Zheng Z."/>
            <person name="Cheng S."/>
            <person name="Spooner D."/>
            <person name="Van Deynze A."/>
            <person name="Simon P."/>
        </authorList>
    </citation>
    <scope>NUCLEOTIDE SEQUENCE [LARGE SCALE GENOMIC DNA]</scope>
    <source>
        <tissue evidence="2">Leaf</tissue>
    </source>
</reference>
<evidence type="ECO:0000313" key="4">
    <source>
        <dbReference type="Proteomes" id="UP000077755"/>
    </source>
</evidence>
<dbReference type="InterPro" id="IPR001810">
    <property type="entry name" value="F-box_dom"/>
</dbReference>
<dbReference type="InterPro" id="IPR011043">
    <property type="entry name" value="Gal_Oxase/kelch_b-propeller"/>
</dbReference>
<reference evidence="3" key="2">
    <citation type="submission" date="2022-03" db="EMBL/GenBank/DDBJ databases">
        <title>Draft title - Genomic analysis of global carrot germplasm unveils the trajectory of domestication and the origin of high carotenoid orange carrot.</title>
        <authorList>
            <person name="Iorizzo M."/>
            <person name="Ellison S."/>
            <person name="Senalik D."/>
            <person name="Macko-Podgorni A."/>
            <person name="Grzebelus D."/>
            <person name="Bostan H."/>
            <person name="Rolling W."/>
            <person name="Curaba J."/>
            <person name="Simon P."/>
        </authorList>
    </citation>
    <scope>NUCLEOTIDE SEQUENCE</scope>
    <source>
        <tissue evidence="3">Leaf</tissue>
    </source>
</reference>
<name>A0A165ZV30_DAUCS</name>
<protein>
    <recommendedName>
        <fullName evidence="1">F-box domain-containing protein</fullName>
    </recommendedName>
</protein>
<dbReference type="EMBL" id="LNRQ01000003">
    <property type="protein sequence ID" value="KZN00469.1"/>
    <property type="molecule type" value="Genomic_DNA"/>
</dbReference>
<evidence type="ECO:0000313" key="2">
    <source>
        <dbReference type="EMBL" id="KZN00469.1"/>
    </source>
</evidence>
<dbReference type="OrthoDB" id="661089at2759"/>
<dbReference type="OMA" id="KKRWHRD"/>
<feature type="domain" description="F-box" evidence="1">
    <location>
        <begin position="11"/>
        <end position="57"/>
    </location>
</feature>
<dbReference type="EMBL" id="CP093345">
    <property type="protein sequence ID" value="WOG91182.1"/>
    <property type="molecule type" value="Genomic_DNA"/>
</dbReference>
<evidence type="ECO:0000313" key="3">
    <source>
        <dbReference type="EMBL" id="WOG91182.1"/>
    </source>
</evidence>
<proteinExistence type="predicted"/>
<keyword evidence="4" id="KW-1185">Reference proteome</keyword>
<dbReference type="STRING" id="79200.A0A165ZV30"/>
<organism evidence="2">
    <name type="scientific">Daucus carota subsp. sativus</name>
    <name type="common">Carrot</name>
    <dbReference type="NCBI Taxonomy" id="79200"/>
    <lineage>
        <taxon>Eukaryota</taxon>
        <taxon>Viridiplantae</taxon>
        <taxon>Streptophyta</taxon>
        <taxon>Embryophyta</taxon>
        <taxon>Tracheophyta</taxon>
        <taxon>Spermatophyta</taxon>
        <taxon>Magnoliopsida</taxon>
        <taxon>eudicotyledons</taxon>
        <taxon>Gunneridae</taxon>
        <taxon>Pentapetalae</taxon>
        <taxon>asterids</taxon>
        <taxon>campanulids</taxon>
        <taxon>Apiales</taxon>
        <taxon>Apiaceae</taxon>
        <taxon>Apioideae</taxon>
        <taxon>Scandiceae</taxon>
        <taxon>Daucinae</taxon>
        <taxon>Daucus</taxon>
        <taxon>Daucus sect. Daucus</taxon>
    </lineage>
</organism>
<gene>
    <name evidence="2" type="ORF">DCAR_009223</name>
    <name evidence="3" type="ORF">DCAR_0310430</name>
</gene>
<dbReference type="Gramene" id="KZN00469">
    <property type="protein sequence ID" value="KZN00469"/>
    <property type="gene ID" value="DCAR_009223"/>
</dbReference>
<dbReference type="InterPro" id="IPR050796">
    <property type="entry name" value="SCF_F-box_component"/>
</dbReference>
<sequence length="398" mass="45270">METRRNITTNTVGFCLLPSELIQYIIANLVLPDIFVLRTVNKFITSVISDRDFVRDYNIRSSSATWLFVYKKRWHRDAMLHGFTDCSNRWFGILIADVLRSVVPPGEDLYFLTAAGNYFLFALNTSQQVISVNPMTKTVKKIPPSPLGRRGTSSWRRSGIKLLSGSDSFRFLFAELYEDYPTLFVYSSDTDKWRSIRAGERETDNEIPRGNIKTESDFIYLSVVNGQSESILIAVGVEDFDRPVVVRPRFDGGGIERFAVGFSSGHTSDRFHVYGDGNMMIVRSDSSNGDTDRRVRMLKGVELWGMSQSGRQWELVSRVPEGLIEEIKKPYGVMMGCVMLKNGTFRAVLMSNYEGVWDIIWLCYDTEEKIWSWVPLPDCKMKNSNMAGITFSSGLTLA</sequence>
<dbReference type="PANTHER" id="PTHR31672">
    <property type="entry name" value="BNACNNG10540D PROTEIN"/>
    <property type="match status" value="1"/>
</dbReference>
<dbReference type="PROSITE" id="PS50181">
    <property type="entry name" value="FBOX"/>
    <property type="match status" value="1"/>
</dbReference>
<accession>A0A165ZV30</accession>
<dbReference type="KEGG" id="dcr:108213088"/>